<evidence type="ECO:0000313" key="9">
    <source>
        <dbReference type="Proteomes" id="UP001597168"/>
    </source>
</evidence>
<evidence type="ECO:0000259" key="7">
    <source>
        <dbReference type="Pfam" id="PF04542"/>
    </source>
</evidence>
<name>A0ABW3QYJ9_9PSEU</name>
<sequence>MDVTAVLAAAAGGDQGAWNTLVERYNGLLWSIARGYRLGEADAADVVQTTWVRLVEHLDRIDDPERLASWLATTVRRECLQLIRRTGRQRRAGDDESLDELPDPGPAPDESILADERDAALWRTLAALPERCQRLLRVLMASPPPAYAEVAAALDMPVGSIGPTRQRCLGRLRELVRDDALLGADWTEDRS</sequence>
<accession>A0ABW3QYJ9</accession>
<feature type="domain" description="RNA polymerase sigma-70 region 2" evidence="7">
    <location>
        <begin position="21"/>
        <end position="88"/>
    </location>
</feature>
<dbReference type="InterPro" id="IPR039425">
    <property type="entry name" value="RNA_pol_sigma-70-like"/>
</dbReference>
<comment type="similarity">
    <text evidence="1">Belongs to the sigma-70 factor family. ECF subfamily.</text>
</comment>
<dbReference type="Gene3D" id="1.10.10.10">
    <property type="entry name" value="Winged helix-like DNA-binding domain superfamily/Winged helix DNA-binding domain"/>
    <property type="match status" value="1"/>
</dbReference>
<dbReference type="EMBL" id="JBHTLK010000114">
    <property type="protein sequence ID" value="MFD1149625.1"/>
    <property type="molecule type" value="Genomic_DNA"/>
</dbReference>
<dbReference type="InterPro" id="IPR013325">
    <property type="entry name" value="RNA_pol_sigma_r2"/>
</dbReference>
<evidence type="ECO:0000256" key="1">
    <source>
        <dbReference type="ARBA" id="ARBA00010641"/>
    </source>
</evidence>
<evidence type="ECO:0000256" key="6">
    <source>
        <dbReference type="SAM" id="MobiDB-lite"/>
    </source>
</evidence>
<keyword evidence="5" id="KW-0804">Transcription</keyword>
<dbReference type="SUPFAM" id="SSF88659">
    <property type="entry name" value="Sigma3 and sigma4 domains of RNA polymerase sigma factors"/>
    <property type="match status" value="1"/>
</dbReference>
<keyword evidence="3" id="KW-0731">Sigma factor</keyword>
<evidence type="ECO:0000256" key="4">
    <source>
        <dbReference type="ARBA" id="ARBA00023125"/>
    </source>
</evidence>
<dbReference type="PANTHER" id="PTHR43133:SF8">
    <property type="entry name" value="RNA POLYMERASE SIGMA FACTOR HI_1459-RELATED"/>
    <property type="match status" value="1"/>
</dbReference>
<proteinExistence type="inferred from homology"/>
<organism evidence="8 9">
    <name type="scientific">Saccharothrix hoggarensis</name>
    <dbReference type="NCBI Taxonomy" id="913853"/>
    <lineage>
        <taxon>Bacteria</taxon>
        <taxon>Bacillati</taxon>
        <taxon>Actinomycetota</taxon>
        <taxon>Actinomycetes</taxon>
        <taxon>Pseudonocardiales</taxon>
        <taxon>Pseudonocardiaceae</taxon>
        <taxon>Saccharothrix</taxon>
    </lineage>
</organism>
<dbReference type="InterPro" id="IPR013324">
    <property type="entry name" value="RNA_pol_sigma_r3/r4-like"/>
</dbReference>
<reference evidence="9" key="1">
    <citation type="journal article" date="2019" name="Int. J. Syst. Evol. Microbiol.">
        <title>The Global Catalogue of Microorganisms (GCM) 10K type strain sequencing project: providing services to taxonomists for standard genome sequencing and annotation.</title>
        <authorList>
            <consortium name="The Broad Institute Genomics Platform"/>
            <consortium name="The Broad Institute Genome Sequencing Center for Infectious Disease"/>
            <person name="Wu L."/>
            <person name="Ma J."/>
        </authorList>
    </citation>
    <scope>NUCLEOTIDE SEQUENCE [LARGE SCALE GENOMIC DNA]</scope>
    <source>
        <strain evidence="9">CCUG 60214</strain>
    </source>
</reference>
<evidence type="ECO:0000256" key="3">
    <source>
        <dbReference type="ARBA" id="ARBA00023082"/>
    </source>
</evidence>
<dbReference type="SUPFAM" id="SSF88946">
    <property type="entry name" value="Sigma2 domain of RNA polymerase sigma factors"/>
    <property type="match status" value="1"/>
</dbReference>
<feature type="region of interest" description="Disordered" evidence="6">
    <location>
        <begin position="91"/>
        <end position="110"/>
    </location>
</feature>
<evidence type="ECO:0000256" key="5">
    <source>
        <dbReference type="ARBA" id="ARBA00023163"/>
    </source>
</evidence>
<keyword evidence="4" id="KW-0238">DNA-binding</keyword>
<dbReference type="NCBIfam" id="TIGR02937">
    <property type="entry name" value="sigma70-ECF"/>
    <property type="match status" value="1"/>
</dbReference>
<dbReference type="Gene3D" id="1.10.1740.10">
    <property type="match status" value="1"/>
</dbReference>
<evidence type="ECO:0000256" key="2">
    <source>
        <dbReference type="ARBA" id="ARBA00023015"/>
    </source>
</evidence>
<keyword evidence="9" id="KW-1185">Reference proteome</keyword>
<dbReference type="Proteomes" id="UP001597168">
    <property type="component" value="Unassembled WGS sequence"/>
</dbReference>
<dbReference type="InterPro" id="IPR007627">
    <property type="entry name" value="RNA_pol_sigma70_r2"/>
</dbReference>
<dbReference type="InterPro" id="IPR036388">
    <property type="entry name" value="WH-like_DNA-bd_sf"/>
</dbReference>
<evidence type="ECO:0000313" key="8">
    <source>
        <dbReference type="EMBL" id="MFD1149625.1"/>
    </source>
</evidence>
<dbReference type="InterPro" id="IPR014284">
    <property type="entry name" value="RNA_pol_sigma-70_dom"/>
</dbReference>
<comment type="caution">
    <text evidence="8">The sequence shown here is derived from an EMBL/GenBank/DDBJ whole genome shotgun (WGS) entry which is preliminary data.</text>
</comment>
<protein>
    <submittedName>
        <fullName evidence="8">RNA polymerase sigma factor</fullName>
    </submittedName>
</protein>
<dbReference type="Pfam" id="PF04542">
    <property type="entry name" value="Sigma70_r2"/>
    <property type="match status" value="1"/>
</dbReference>
<keyword evidence="2" id="KW-0805">Transcription regulation</keyword>
<dbReference type="RefSeq" id="WP_380725027.1">
    <property type="nucleotide sequence ID" value="NZ_JBHTLK010000114.1"/>
</dbReference>
<gene>
    <name evidence="8" type="ORF">ACFQ3T_21020</name>
</gene>
<dbReference type="PANTHER" id="PTHR43133">
    <property type="entry name" value="RNA POLYMERASE ECF-TYPE SIGMA FACTO"/>
    <property type="match status" value="1"/>
</dbReference>